<evidence type="ECO:0000313" key="3">
    <source>
        <dbReference type="EMBL" id="KAG0542911.1"/>
    </source>
</evidence>
<accession>A0A921RMN9</accession>
<dbReference type="Pfam" id="PF00646">
    <property type="entry name" value="F-box"/>
    <property type="match status" value="1"/>
</dbReference>
<evidence type="ECO:0008006" key="5">
    <source>
        <dbReference type="Google" id="ProtNLM"/>
    </source>
</evidence>
<name>A0A921RMN9_SORBI</name>
<dbReference type="Pfam" id="PF24750">
    <property type="entry name" value="b-prop_At3g26010-like"/>
    <property type="match status" value="1"/>
</dbReference>
<dbReference type="InterPro" id="IPR001810">
    <property type="entry name" value="F-box_dom"/>
</dbReference>
<proteinExistence type="predicted"/>
<dbReference type="InterPro" id="IPR055290">
    <property type="entry name" value="At3g26010-like"/>
</dbReference>
<feature type="domain" description="F-box" evidence="1">
    <location>
        <begin position="36"/>
        <end position="70"/>
    </location>
</feature>
<reference evidence="3" key="1">
    <citation type="journal article" date="2019" name="BMC Genomics">
        <title>A new reference genome for Sorghum bicolor reveals high levels of sequence similarity between sweet and grain genotypes: implications for the genetics of sugar metabolism.</title>
        <authorList>
            <person name="Cooper E.A."/>
            <person name="Brenton Z.W."/>
            <person name="Flinn B.S."/>
            <person name="Jenkins J."/>
            <person name="Shu S."/>
            <person name="Flowers D."/>
            <person name="Luo F."/>
            <person name="Wang Y."/>
            <person name="Xia P."/>
            <person name="Barry K."/>
            <person name="Daum C."/>
            <person name="Lipzen A."/>
            <person name="Yoshinaga Y."/>
            <person name="Schmutz J."/>
            <person name="Saski C."/>
            <person name="Vermerris W."/>
            <person name="Kresovich S."/>
        </authorList>
    </citation>
    <scope>NUCLEOTIDE SEQUENCE</scope>
</reference>
<dbReference type="InterPro" id="IPR056592">
    <property type="entry name" value="Beta-prop_At3g26010-like"/>
</dbReference>
<dbReference type="Gramene" id="EER98536">
    <property type="protein sequence ID" value="EER98536"/>
    <property type="gene ID" value="SORBI_3002G139000"/>
</dbReference>
<dbReference type="AlphaFoldDB" id="A0A921RMN9"/>
<dbReference type="KEGG" id="sbi:8063843"/>
<sequence length="427" mass="48493">MAAPSLPGFPHRLLRQRRDMDCPKTESGEVAVACPPDDSLVEVFSRLPAKPLFRWKCVSKDWCGLIADRLRCRKFPQTLEGFFACNGVDSYVGFICPERPVPLVDPSFSFLTKLPEIKKIVLLDSCNGLVLFGHRKVSDKYDSLGYIVCNPATEEWVSVPSSGCMPIPWINSEHEESRDDNPDTYLIFDPAISPHFQLIQFTFRHMVVFEKQDTFDLQRDQVHSFSSVTGAWRLELEGIPGLPQGMMVDTGALESVCSFKGMLHVRAHHPRRRSENLNMILAVGGEGRPFRTLHWPQNDRGVLVFIGQSQGHLHCLSGCTGNGSQMTELSIWVLEDYNAEKWVLRDNVSFSKLFGRMSGSFHLDWDVVAIHPDRNLVIFAEYWNSKLISYDMDEKKVHALCSLHGYPRYIIPYVPYFAESAALAKKH</sequence>
<reference evidence="3" key="2">
    <citation type="submission" date="2020-10" db="EMBL/GenBank/DDBJ databases">
        <authorList>
            <person name="Cooper E.A."/>
            <person name="Brenton Z.W."/>
            <person name="Flinn B.S."/>
            <person name="Jenkins J."/>
            <person name="Shu S."/>
            <person name="Flowers D."/>
            <person name="Luo F."/>
            <person name="Wang Y."/>
            <person name="Xia P."/>
            <person name="Barry K."/>
            <person name="Daum C."/>
            <person name="Lipzen A."/>
            <person name="Yoshinaga Y."/>
            <person name="Schmutz J."/>
            <person name="Saski C."/>
            <person name="Vermerris W."/>
            <person name="Kresovich S."/>
        </authorList>
    </citation>
    <scope>NUCLEOTIDE SEQUENCE</scope>
</reference>
<dbReference type="EMBL" id="CM027681">
    <property type="protein sequence ID" value="KAG0542911.1"/>
    <property type="molecule type" value="Genomic_DNA"/>
</dbReference>
<comment type="caution">
    <text evidence="3">The sequence shown here is derived from an EMBL/GenBank/DDBJ whole genome shotgun (WGS) entry which is preliminary data.</text>
</comment>
<dbReference type="OrthoDB" id="605328at2759"/>
<feature type="domain" description="F-box protein At3g26010-like beta-propeller" evidence="2">
    <location>
        <begin position="114"/>
        <end position="397"/>
    </location>
</feature>
<gene>
    <name evidence="3" type="ORF">BDA96_02G144700</name>
</gene>
<dbReference type="PANTHER" id="PTHR35546">
    <property type="entry name" value="F-BOX PROTEIN INTERACTION DOMAIN PROTEIN-RELATED"/>
    <property type="match status" value="1"/>
</dbReference>
<dbReference type="PANTHER" id="PTHR35546:SF104">
    <property type="entry name" value="F-BOX DOMAIN-CONTAINING PROTEIN"/>
    <property type="match status" value="1"/>
</dbReference>
<organism evidence="3 4">
    <name type="scientific">Sorghum bicolor</name>
    <name type="common">Sorghum</name>
    <name type="synonym">Sorghum vulgare</name>
    <dbReference type="NCBI Taxonomy" id="4558"/>
    <lineage>
        <taxon>Eukaryota</taxon>
        <taxon>Viridiplantae</taxon>
        <taxon>Streptophyta</taxon>
        <taxon>Embryophyta</taxon>
        <taxon>Tracheophyta</taxon>
        <taxon>Spermatophyta</taxon>
        <taxon>Magnoliopsida</taxon>
        <taxon>Liliopsida</taxon>
        <taxon>Poales</taxon>
        <taxon>Poaceae</taxon>
        <taxon>PACMAD clade</taxon>
        <taxon>Panicoideae</taxon>
        <taxon>Andropogonodae</taxon>
        <taxon>Andropogoneae</taxon>
        <taxon>Sorghinae</taxon>
        <taxon>Sorghum</taxon>
    </lineage>
</organism>
<protein>
    <recommendedName>
        <fullName evidence="5">F-box domain-containing protein</fullName>
    </recommendedName>
</protein>
<dbReference type="OMA" id="ACAFNGM"/>
<dbReference type="Proteomes" id="UP000807115">
    <property type="component" value="Chromosome 2"/>
</dbReference>
<dbReference type="InterPro" id="IPR036047">
    <property type="entry name" value="F-box-like_dom_sf"/>
</dbReference>
<dbReference type="Gramene" id="OQU89050">
    <property type="protein sequence ID" value="OQU89050"/>
    <property type="gene ID" value="SORBI_3002G139000"/>
</dbReference>
<evidence type="ECO:0000259" key="1">
    <source>
        <dbReference type="Pfam" id="PF00646"/>
    </source>
</evidence>
<evidence type="ECO:0000259" key="2">
    <source>
        <dbReference type="Pfam" id="PF24750"/>
    </source>
</evidence>
<dbReference type="SUPFAM" id="SSF81383">
    <property type="entry name" value="F-box domain"/>
    <property type="match status" value="1"/>
</dbReference>
<evidence type="ECO:0000313" key="4">
    <source>
        <dbReference type="Proteomes" id="UP000807115"/>
    </source>
</evidence>